<evidence type="ECO:0000313" key="3">
    <source>
        <dbReference type="EMBL" id="PSL46625.1"/>
    </source>
</evidence>
<accession>A0A2P8HK74</accession>
<evidence type="ECO:0000259" key="2">
    <source>
        <dbReference type="PROSITE" id="PS50093"/>
    </source>
</evidence>
<gene>
    <name evidence="3" type="ORF">CLV51_103606</name>
</gene>
<keyword evidence="4" id="KW-1185">Reference proteome</keyword>
<feature type="transmembrane region" description="Helical" evidence="1">
    <location>
        <begin position="28"/>
        <end position="48"/>
    </location>
</feature>
<dbReference type="AlphaFoldDB" id="A0A2P8HK74"/>
<evidence type="ECO:0000256" key="1">
    <source>
        <dbReference type="SAM" id="Phobius"/>
    </source>
</evidence>
<dbReference type="Proteomes" id="UP000240971">
    <property type="component" value="Unassembled WGS sequence"/>
</dbReference>
<comment type="caution">
    <text evidence="3">The sequence shown here is derived from an EMBL/GenBank/DDBJ whole genome shotgun (WGS) entry which is preliminary data.</text>
</comment>
<sequence length="352" mass="39360">MAPRKPENERKVTSFSPFGKIASHVDPMVLWTFLALFLVSIVLLAFQLDGREDCTNTDIVLSHKQHNTGKAYVVGEVITFNAEGSDKKRRDYTWEFNDSTSKATGPQVYHSFNKAGSYVVTLTAGKCKWNKEVIVVMPMITTPVGQETDVFPVIDGPTEVFAGRPATFSNKTATARKWSWHLLQDNAETHSNSSVTYTFSTPGERTLSLIINGDSSHMVLKHITVFQARPAAPAGNNKPEVFLPPPPPEAPKPVVPEKPKVPAIADEEFKFMLTQVTTKQKSATDFSQYLCNNLSARVLLNDTDSDNFAHFCSRIYGKKKFKIEKVNLIKDQNGCVTEIRIIYDRKRVLGIF</sequence>
<dbReference type="InterPro" id="IPR013783">
    <property type="entry name" value="Ig-like_fold"/>
</dbReference>
<dbReference type="CDD" id="cd00146">
    <property type="entry name" value="PKD"/>
    <property type="match status" value="1"/>
</dbReference>
<keyword evidence="1" id="KW-0472">Membrane</keyword>
<keyword evidence="1" id="KW-0812">Transmembrane</keyword>
<organism evidence="3 4">
    <name type="scientific">Chitinophaga niastensis</name>
    <dbReference type="NCBI Taxonomy" id="536980"/>
    <lineage>
        <taxon>Bacteria</taxon>
        <taxon>Pseudomonadati</taxon>
        <taxon>Bacteroidota</taxon>
        <taxon>Chitinophagia</taxon>
        <taxon>Chitinophagales</taxon>
        <taxon>Chitinophagaceae</taxon>
        <taxon>Chitinophaga</taxon>
    </lineage>
</organism>
<dbReference type="EMBL" id="PYAW01000003">
    <property type="protein sequence ID" value="PSL46625.1"/>
    <property type="molecule type" value="Genomic_DNA"/>
</dbReference>
<keyword evidence="1" id="KW-1133">Transmembrane helix</keyword>
<dbReference type="RefSeq" id="WP_106529394.1">
    <property type="nucleotide sequence ID" value="NZ_PYAW01000003.1"/>
</dbReference>
<proteinExistence type="predicted"/>
<dbReference type="SUPFAM" id="SSF49299">
    <property type="entry name" value="PKD domain"/>
    <property type="match status" value="2"/>
</dbReference>
<dbReference type="InterPro" id="IPR035986">
    <property type="entry name" value="PKD_dom_sf"/>
</dbReference>
<dbReference type="InterPro" id="IPR000601">
    <property type="entry name" value="PKD_dom"/>
</dbReference>
<dbReference type="Pfam" id="PF00801">
    <property type="entry name" value="PKD"/>
    <property type="match status" value="1"/>
</dbReference>
<protein>
    <submittedName>
        <fullName evidence="3">PKD domain-containing protein</fullName>
    </submittedName>
</protein>
<dbReference type="Gene3D" id="2.60.40.10">
    <property type="entry name" value="Immunoglobulins"/>
    <property type="match status" value="2"/>
</dbReference>
<dbReference type="OrthoDB" id="1491323at2"/>
<reference evidence="3 4" key="1">
    <citation type="submission" date="2018-03" db="EMBL/GenBank/DDBJ databases">
        <title>Genomic Encyclopedia of Archaeal and Bacterial Type Strains, Phase II (KMG-II): from individual species to whole genera.</title>
        <authorList>
            <person name="Goeker M."/>
        </authorList>
    </citation>
    <scope>NUCLEOTIDE SEQUENCE [LARGE SCALE GENOMIC DNA]</scope>
    <source>
        <strain evidence="3 4">DSM 24859</strain>
    </source>
</reference>
<dbReference type="PROSITE" id="PS50093">
    <property type="entry name" value="PKD"/>
    <property type="match status" value="1"/>
</dbReference>
<feature type="domain" description="PKD" evidence="2">
    <location>
        <begin position="74"/>
        <end position="124"/>
    </location>
</feature>
<name>A0A2P8HK74_CHINA</name>
<evidence type="ECO:0000313" key="4">
    <source>
        <dbReference type="Proteomes" id="UP000240971"/>
    </source>
</evidence>